<protein>
    <recommendedName>
        <fullName evidence="5">WSC domain-containing protein</fullName>
    </recommendedName>
</protein>
<dbReference type="RefSeq" id="XP_062788809.1">
    <property type="nucleotide sequence ID" value="XM_062932758.1"/>
</dbReference>
<sequence>MGHHCINTMLVSFILAYFTLTLHGLPVYALEVVPAGCVTGVYFHDHVINGDGSLTSHINRADCKERCQVTGFKYAYFRKASNKCFCTSSDRDTPPSGKQVDGIDHEGRCKDTHASASFSSTQFPSMRVCPR</sequence>
<evidence type="ECO:0000313" key="4">
    <source>
        <dbReference type="Proteomes" id="UP001329825"/>
    </source>
</evidence>
<gene>
    <name evidence="3" type="ORF">IL334_000997</name>
</gene>
<reference evidence="3 4" key="1">
    <citation type="submission" date="2024-01" db="EMBL/GenBank/DDBJ databases">
        <title>Comparative genomics of Cryptococcus and Kwoniella reveals pathogenesis evolution and contrasting modes of karyotype evolution via chromosome fusion or intercentromeric recombination.</title>
        <authorList>
            <person name="Coelho M.A."/>
            <person name="David-Palma M."/>
            <person name="Shea T."/>
            <person name="Bowers K."/>
            <person name="McGinley-Smith S."/>
            <person name="Mohammad A.W."/>
            <person name="Gnirke A."/>
            <person name="Yurkov A.M."/>
            <person name="Nowrousian M."/>
            <person name="Sun S."/>
            <person name="Cuomo C.A."/>
            <person name="Heitman J."/>
        </authorList>
    </citation>
    <scope>NUCLEOTIDE SEQUENCE [LARGE SCALE GENOMIC DNA]</scope>
    <source>
        <strain evidence="3">CBS 11374</strain>
    </source>
</reference>
<dbReference type="GeneID" id="87953128"/>
<accession>A0ABZ1CSB3</accession>
<evidence type="ECO:0000313" key="3">
    <source>
        <dbReference type="EMBL" id="WRT64069.1"/>
    </source>
</evidence>
<evidence type="ECO:0000256" key="2">
    <source>
        <dbReference type="SAM" id="SignalP"/>
    </source>
</evidence>
<feature type="signal peptide" evidence="2">
    <location>
        <begin position="1"/>
        <end position="24"/>
    </location>
</feature>
<feature type="chain" id="PRO_5047196021" description="WSC domain-containing protein" evidence="2">
    <location>
        <begin position="25"/>
        <end position="131"/>
    </location>
</feature>
<feature type="region of interest" description="Disordered" evidence="1">
    <location>
        <begin position="88"/>
        <end position="107"/>
    </location>
</feature>
<proteinExistence type="predicted"/>
<keyword evidence="4" id="KW-1185">Reference proteome</keyword>
<evidence type="ECO:0008006" key="5">
    <source>
        <dbReference type="Google" id="ProtNLM"/>
    </source>
</evidence>
<organism evidence="3 4">
    <name type="scientific">Kwoniella shivajii</name>
    <dbReference type="NCBI Taxonomy" id="564305"/>
    <lineage>
        <taxon>Eukaryota</taxon>
        <taxon>Fungi</taxon>
        <taxon>Dikarya</taxon>
        <taxon>Basidiomycota</taxon>
        <taxon>Agaricomycotina</taxon>
        <taxon>Tremellomycetes</taxon>
        <taxon>Tremellales</taxon>
        <taxon>Cryptococcaceae</taxon>
        <taxon>Kwoniella</taxon>
    </lineage>
</organism>
<dbReference type="EMBL" id="CP141881">
    <property type="protein sequence ID" value="WRT64069.1"/>
    <property type="molecule type" value="Genomic_DNA"/>
</dbReference>
<keyword evidence="2" id="KW-0732">Signal</keyword>
<evidence type="ECO:0000256" key="1">
    <source>
        <dbReference type="SAM" id="MobiDB-lite"/>
    </source>
</evidence>
<name>A0ABZ1CSB3_9TREE</name>
<dbReference type="Proteomes" id="UP001329825">
    <property type="component" value="Chromosome 1"/>
</dbReference>